<dbReference type="Proteomes" id="UP000538147">
    <property type="component" value="Unassembled WGS sequence"/>
</dbReference>
<organism evidence="1 2">
    <name type="scientific">Polymorphobacter multimanifer</name>
    <dbReference type="NCBI Taxonomy" id="1070431"/>
    <lineage>
        <taxon>Bacteria</taxon>
        <taxon>Pseudomonadati</taxon>
        <taxon>Pseudomonadota</taxon>
        <taxon>Alphaproteobacteria</taxon>
        <taxon>Sphingomonadales</taxon>
        <taxon>Sphingosinicellaceae</taxon>
        <taxon>Polymorphobacter</taxon>
    </lineage>
</organism>
<name>A0A841LG22_9SPHN</name>
<evidence type="ECO:0000313" key="2">
    <source>
        <dbReference type="Proteomes" id="UP000538147"/>
    </source>
</evidence>
<dbReference type="RefSeq" id="WP_184199317.1">
    <property type="nucleotide sequence ID" value="NZ_BMOX01000052.1"/>
</dbReference>
<proteinExistence type="predicted"/>
<keyword evidence="2" id="KW-1185">Reference proteome</keyword>
<dbReference type="AlphaFoldDB" id="A0A841LG22"/>
<reference evidence="1 2" key="1">
    <citation type="submission" date="2020-08" db="EMBL/GenBank/DDBJ databases">
        <title>Genomic Encyclopedia of Type Strains, Phase IV (KMG-IV): sequencing the most valuable type-strain genomes for metagenomic binning, comparative biology and taxonomic classification.</title>
        <authorList>
            <person name="Goeker M."/>
        </authorList>
    </citation>
    <scope>NUCLEOTIDE SEQUENCE [LARGE SCALE GENOMIC DNA]</scope>
    <source>
        <strain evidence="1 2">DSM 102189</strain>
    </source>
</reference>
<gene>
    <name evidence="1" type="ORF">FHS79_002099</name>
</gene>
<evidence type="ECO:0000313" key="1">
    <source>
        <dbReference type="EMBL" id="MBB6227918.1"/>
    </source>
</evidence>
<comment type="caution">
    <text evidence="1">The sequence shown here is derived from an EMBL/GenBank/DDBJ whole genome shotgun (WGS) entry which is preliminary data.</text>
</comment>
<accession>A0A841LG22</accession>
<sequence length="439" mass="47588">MTRIWTPQPDAEAFVQAQLAAALAAVPQAARYAQALRTTTGVRLRDILDHLVLPADAVAEARSLGWLPENEALANPLGFFPTVLEGAPALAFRVESLARFQAATGTDAAIDGAEHGPLRLADAFTGGGWTIRAVERAGGLGHTPEALPAASIRAGRLHLQIFRTRRRRFEHVAAGLAHTEALVDAAVAEIGPHRACHLWFVAERDYWMSRCPAGRVQAERQNRAGIGWSNIDHHTYDGSREHFAATIRILEKLGYELREMLYAGALAGWGSQILEQPALKSTIFADVDLAPHETDVDFAHQPLPPLDKHRRAGIISIMHGESILEGGLNHVAGMYDQRALRRILSEAGQEVMAPFSDFPFLYQELTTGDVAAVEPARLDALEAGGHLSAAEAEEIRLGGTIAAHLENLERNDGYKGFNMPGIDGVLRKLDPRKDVSAAA</sequence>
<protein>
    <submittedName>
        <fullName evidence="1">Uncharacterized protein</fullName>
    </submittedName>
</protein>
<dbReference type="EMBL" id="JACIIV010000013">
    <property type="protein sequence ID" value="MBB6227918.1"/>
    <property type="molecule type" value="Genomic_DNA"/>
</dbReference>